<keyword evidence="3" id="KW-0808">Transferase</keyword>
<keyword evidence="4 8" id="KW-0812">Transmembrane</keyword>
<organism evidence="9 10">
    <name type="scientific">Lupinus luteus</name>
    <name type="common">European yellow lupine</name>
    <dbReference type="NCBI Taxonomy" id="3873"/>
    <lineage>
        <taxon>Eukaryota</taxon>
        <taxon>Viridiplantae</taxon>
        <taxon>Streptophyta</taxon>
        <taxon>Embryophyta</taxon>
        <taxon>Tracheophyta</taxon>
        <taxon>Spermatophyta</taxon>
        <taxon>Magnoliopsida</taxon>
        <taxon>eudicotyledons</taxon>
        <taxon>Gunneridae</taxon>
        <taxon>Pentapetalae</taxon>
        <taxon>rosids</taxon>
        <taxon>fabids</taxon>
        <taxon>Fabales</taxon>
        <taxon>Fabaceae</taxon>
        <taxon>Papilionoideae</taxon>
        <taxon>50 kb inversion clade</taxon>
        <taxon>genistoids sensu lato</taxon>
        <taxon>core genistoids</taxon>
        <taxon>Genisteae</taxon>
        <taxon>Lupinus</taxon>
    </lineage>
</organism>
<proteinExistence type="predicted"/>
<evidence type="ECO:0000313" key="9">
    <source>
        <dbReference type="EMBL" id="CAL0321246.1"/>
    </source>
</evidence>
<evidence type="ECO:0000256" key="2">
    <source>
        <dbReference type="ARBA" id="ARBA00022676"/>
    </source>
</evidence>
<evidence type="ECO:0000256" key="7">
    <source>
        <dbReference type="ARBA" id="ARBA00023136"/>
    </source>
</evidence>
<dbReference type="EMBL" id="CAXHTB010000015">
    <property type="protein sequence ID" value="CAL0321246.1"/>
    <property type="molecule type" value="Genomic_DNA"/>
</dbReference>
<protein>
    <submittedName>
        <fullName evidence="9">Uncharacterized protein</fullName>
    </submittedName>
</protein>
<accession>A0AAV1XI25</accession>
<gene>
    <name evidence="9" type="ORF">LLUT_LOCUS22306</name>
</gene>
<comment type="subcellular location">
    <subcellularLocation>
        <location evidence="1">Golgi apparatus membrane</location>
    </subcellularLocation>
</comment>
<keyword evidence="7 8" id="KW-0472">Membrane</keyword>
<dbReference type="PANTHER" id="PTHR32044">
    <property type="entry name" value="GLUCOMANNAN 4-BETA-MANNOSYLTRANSFERASE 9"/>
    <property type="match status" value="1"/>
</dbReference>
<keyword evidence="5 8" id="KW-1133">Transmembrane helix</keyword>
<evidence type="ECO:0000256" key="3">
    <source>
        <dbReference type="ARBA" id="ARBA00022679"/>
    </source>
</evidence>
<sequence length="119" mass="13641">MEIKKDSLMDHILSATFEGLNDYDGIARQVGFIWQHVKFTLIVPVLKVLVVLCLVMSIMLFVERVYMGVVIVLVKLFRYKPQKHYVYQLSIGAACELSWPSDRIIVQVLDDSTDPVIKV</sequence>
<comment type="caution">
    <text evidence="9">The sequence shown here is derived from an EMBL/GenBank/DDBJ whole genome shotgun (WGS) entry which is preliminary data.</text>
</comment>
<evidence type="ECO:0000256" key="8">
    <source>
        <dbReference type="SAM" id="Phobius"/>
    </source>
</evidence>
<name>A0AAV1XI25_LUPLU</name>
<dbReference type="Proteomes" id="UP001497480">
    <property type="component" value="Unassembled WGS sequence"/>
</dbReference>
<keyword evidence="2" id="KW-0328">Glycosyltransferase</keyword>
<keyword evidence="6" id="KW-0333">Golgi apparatus</keyword>
<keyword evidence="10" id="KW-1185">Reference proteome</keyword>
<dbReference type="AlphaFoldDB" id="A0AAV1XI25"/>
<reference evidence="9 10" key="1">
    <citation type="submission" date="2024-03" db="EMBL/GenBank/DDBJ databases">
        <authorList>
            <person name="Martinez-Hernandez J."/>
        </authorList>
    </citation>
    <scope>NUCLEOTIDE SEQUENCE [LARGE SCALE GENOMIC DNA]</scope>
</reference>
<evidence type="ECO:0000313" key="10">
    <source>
        <dbReference type="Proteomes" id="UP001497480"/>
    </source>
</evidence>
<dbReference type="PANTHER" id="PTHR32044:SF77">
    <property type="entry name" value="GLUCOMANNAN 4-BETA-MANNOSYLTRANSFERASE 9"/>
    <property type="match status" value="1"/>
</dbReference>
<dbReference type="GO" id="GO:0051753">
    <property type="term" value="F:mannan synthase activity"/>
    <property type="evidence" value="ECO:0007669"/>
    <property type="project" value="TreeGrafter"/>
</dbReference>
<feature type="transmembrane region" description="Helical" evidence="8">
    <location>
        <begin position="48"/>
        <end position="74"/>
    </location>
</feature>
<evidence type="ECO:0000256" key="4">
    <source>
        <dbReference type="ARBA" id="ARBA00022692"/>
    </source>
</evidence>
<dbReference type="GO" id="GO:0000139">
    <property type="term" value="C:Golgi membrane"/>
    <property type="evidence" value="ECO:0007669"/>
    <property type="project" value="UniProtKB-SubCell"/>
</dbReference>
<evidence type="ECO:0000256" key="5">
    <source>
        <dbReference type="ARBA" id="ARBA00022989"/>
    </source>
</evidence>
<evidence type="ECO:0000256" key="1">
    <source>
        <dbReference type="ARBA" id="ARBA00004394"/>
    </source>
</evidence>
<evidence type="ECO:0000256" key="6">
    <source>
        <dbReference type="ARBA" id="ARBA00023034"/>
    </source>
</evidence>